<dbReference type="InterPro" id="IPR050072">
    <property type="entry name" value="Peptidase_M20A"/>
</dbReference>
<proteinExistence type="predicted"/>
<keyword evidence="1" id="KW-0479">Metal-binding</keyword>
<name>A0ABS3L2M1_9STAP</name>
<dbReference type="SUPFAM" id="SSF53187">
    <property type="entry name" value="Zn-dependent exopeptidases"/>
    <property type="match status" value="1"/>
</dbReference>
<sequence length="355" mass="39528">MEKILELLQNLITFDGSNKETANKTIDFCKDWLESKGLKPKILINNGYKMLICGIGNGDRKLILNGHVDVVSGKPDQFQPKIKNEKIYGRGSADMKAGVVAFMVAISELKGEDLADTSVELQLVTDEEIGGYNCANFLTEQGYLGDFVICAEPTQIGIGFQAKGILQFDVHIDGKSAHGSRPWEGDNAIAKALDMYKKVLDLPFSKESTDIYEGPSINLAKIHGGEVYNKVPDECTISFDIRYLPSQSKEKILEEIKQITDGEITINLAGPSVRNEVSNPYIQQLIEVTKNVTKDNKVHIFGQHGFADTRYFSRFDIPAVEFGPEGDEWHGDGEYAVIESLNTYKDIIVEFSRNF</sequence>
<dbReference type="Pfam" id="PF07687">
    <property type="entry name" value="M20_dimer"/>
    <property type="match status" value="1"/>
</dbReference>
<dbReference type="Proteomes" id="UP000664081">
    <property type="component" value="Unassembled WGS sequence"/>
</dbReference>
<comment type="caution">
    <text evidence="4">The sequence shown here is derived from an EMBL/GenBank/DDBJ whole genome shotgun (WGS) entry which is preliminary data.</text>
</comment>
<dbReference type="Pfam" id="PF01546">
    <property type="entry name" value="Peptidase_M20"/>
    <property type="match status" value="1"/>
</dbReference>
<reference evidence="4 5" key="1">
    <citation type="submission" date="2021-03" db="EMBL/GenBank/DDBJ databases">
        <title>Staphylococci and Mammaliicocci in bats.</title>
        <authorList>
            <person name="Fountain K."/>
        </authorList>
    </citation>
    <scope>NUCLEOTIDE SEQUENCE [LARGE SCALE GENOMIC DNA]</scope>
    <source>
        <strain evidence="4 5">18_1_E_SW</strain>
    </source>
</reference>
<evidence type="ECO:0000256" key="2">
    <source>
        <dbReference type="ARBA" id="ARBA00022801"/>
    </source>
</evidence>
<accession>A0ABS3L2M1</accession>
<dbReference type="Gene3D" id="3.40.630.10">
    <property type="entry name" value="Zn peptidases"/>
    <property type="match status" value="1"/>
</dbReference>
<dbReference type="InterPro" id="IPR002933">
    <property type="entry name" value="Peptidase_M20"/>
</dbReference>
<keyword evidence="2" id="KW-0378">Hydrolase</keyword>
<dbReference type="InterPro" id="IPR036264">
    <property type="entry name" value="Bact_exopeptidase_dim_dom"/>
</dbReference>
<feature type="domain" description="Peptidase M20 dimerisation" evidence="3">
    <location>
        <begin position="162"/>
        <end position="260"/>
    </location>
</feature>
<keyword evidence="5" id="KW-1185">Reference proteome</keyword>
<evidence type="ECO:0000313" key="5">
    <source>
        <dbReference type="Proteomes" id="UP000664081"/>
    </source>
</evidence>
<dbReference type="SUPFAM" id="SSF55031">
    <property type="entry name" value="Bacterial exopeptidase dimerisation domain"/>
    <property type="match status" value="1"/>
</dbReference>
<evidence type="ECO:0000259" key="3">
    <source>
        <dbReference type="Pfam" id="PF07687"/>
    </source>
</evidence>
<evidence type="ECO:0000313" key="4">
    <source>
        <dbReference type="EMBL" id="MBO1227796.1"/>
    </source>
</evidence>
<evidence type="ECO:0000256" key="1">
    <source>
        <dbReference type="ARBA" id="ARBA00022723"/>
    </source>
</evidence>
<dbReference type="PANTHER" id="PTHR43808:SF31">
    <property type="entry name" value="N-ACETYL-L-CITRULLINE DEACETYLASE"/>
    <property type="match status" value="1"/>
</dbReference>
<gene>
    <name evidence="4" type="ORF">J3T88_10845</name>
</gene>
<dbReference type="Gene3D" id="3.30.70.360">
    <property type="match status" value="1"/>
</dbReference>
<dbReference type="PANTHER" id="PTHR43808">
    <property type="entry name" value="ACETYLORNITHINE DEACETYLASE"/>
    <property type="match status" value="1"/>
</dbReference>
<dbReference type="InterPro" id="IPR011650">
    <property type="entry name" value="Peptidase_M20_dimer"/>
</dbReference>
<dbReference type="RefSeq" id="WP_207572835.1">
    <property type="nucleotide sequence ID" value="NZ_JAFNLP010000003.1"/>
</dbReference>
<dbReference type="EMBL" id="JAFNLT010000009">
    <property type="protein sequence ID" value="MBO1227796.1"/>
    <property type="molecule type" value="Genomic_DNA"/>
</dbReference>
<organism evidence="4 5">
    <name type="scientific">Staphylococcus nepalensis</name>
    <dbReference type="NCBI Taxonomy" id="214473"/>
    <lineage>
        <taxon>Bacteria</taxon>
        <taxon>Bacillati</taxon>
        <taxon>Bacillota</taxon>
        <taxon>Bacilli</taxon>
        <taxon>Bacillales</taxon>
        <taxon>Staphylococcaceae</taxon>
        <taxon>Staphylococcus</taxon>
    </lineage>
</organism>
<protein>
    <submittedName>
        <fullName evidence="4">M20/M25/M40 family metallo-hydrolase</fullName>
    </submittedName>
</protein>